<gene>
    <name evidence="1" type="ORF">ACFSCX_07030</name>
</gene>
<comment type="caution">
    <text evidence="1">The sequence shown here is derived from an EMBL/GenBank/DDBJ whole genome shotgun (WGS) entry which is preliminary data.</text>
</comment>
<protein>
    <submittedName>
        <fullName evidence="1">SRPBCC family protein</fullName>
    </submittedName>
</protein>
<accession>A0ABW4LP97</accession>
<keyword evidence="2" id="KW-1185">Reference proteome</keyword>
<dbReference type="Proteomes" id="UP001597214">
    <property type="component" value="Unassembled WGS sequence"/>
</dbReference>
<dbReference type="Pfam" id="PF10604">
    <property type="entry name" value="Polyketide_cyc2"/>
    <property type="match status" value="1"/>
</dbReference>
<dbReference type="EMBL" id="JBHUEM010000007">
    <property type="protein sequence ID" value="MFD1736316.1"/>
    <property type="molecule type" value="Genomic_DNA"/>
</dbReference>
<proteinExistence type="predicted"/>
<dbReference type="SUPFAM" id="SSF55961">
    <property type="entry name" value="Bet v1-like"/>
    <property type="match status" value="1"/>
</dbReference>
<sequence>MVDVKTEILINSPIEKVADYATNPDNAPEWYVNIKSAVWQTPKPLEIGSKVAFKAHFLGRELAYIYEIVEWLPGKKLVMRTANGPFPMETTYTWEKLGQNETKMKLRNKGVPSGFSKLFTPFMSSMMKKANMKDLVTIKKILESQK</sequence>
<dbReference type="CDD" id="cd08865">
    <property type="entry name" value="SRPBCC_10"/>
    <property type="match status" value="1"/>
</dbReference>
<organism evidence="1 2">
    <name type="scientific">Bacillus salitolerans</name>
    <dbReference type="NCBI Taxonomy" id="1437434"/>
    <lineage>
        <taxon>Bacteria</taxon>
        <taxon>Bacillati</taxon>
        <taxon>Bacillota</taxon>
        <taxon>Bacilli</taxon>
        <taxon>Bacillales</taxon>
        <taxon>Bacillaceae</taxon>
        <taxon>Bacillus</taxon>
    </lineage>
</organism>
<dbReference type="InterPro" id="IPR023393">
    <property type="entry name" value="START-like_dom_sf"/>
</dbReference>
<dbReference type="Gene3D" id="3.30.530.20">
    <property type="match status" value="1"/>
</dbReference>
<name>A0ABW4LP97_9BACI</name>
<reference evidence="2" key="1">
    <citation type="journal article" date="2019" name="Int. J. Syst. Evol. Microbiol.">
        <title>The Global Catalogue of Microorganisms (GCM) 10K type strain sequencing project: providing services to taxonomists for standard genome sequencing and annotation.</title>
        <authorList>
            <consortium name="The Broad Institute Genomics Platform"/>
            <consortium name="The Broad Institute Genome Sequencing Center for Infectious Disease"/>
            <person name="Wu L."/>
            <person name="Ma J."/>
        </authorList>
    </citation>
    <scope>NUCLEOTIDE SEQUENCE [LARGE SCALE GENOMIC DNA]</scope>
    <source>
        <strain evidence="2">CCUG 49339</strain>
    </source>
</reference>
<dbReference type="InterPro" id="IPR019587">
    <property type="entry name" value="Polyketide_cyclase/dehydratase"/>
</dbReference>
<dbReference type="RefSeq" id="WP_377927465.1">
    <property type="nucleotide sequence ID" value="NZ_JBHUEM010000007.1"/>
</dbReference>
<evidence type="ECO:0000313" key="2">
    <source>
        <dbReference type="Proteomes" id="UP001597214"/>
    </source>
</evidence>
<evidence type="ECO:0000313" key="1">
    <source>
        <dbReference type="EMBL" id="MFD1736316.1"/>
    </source>
</evidence>